<evidence type="ECO:0000313" key="4">
    <source>
        <dbReference type="Proteomes" id="UP000604046"/>
    </source>
</evidence>
<comment type="caution">
    <text evidence="3">The sequence shown here is derived from an EMBL/GenBank/DDBJ whole genome shotgun (WGS) entry which is preliminary data.</text>
</comment>
<dbReference type="Proteomes" id="UP000604046">
    <property type="component" value="Unassembled WGS sequence"/>
</dbReference>
<dbReference type="Pfam" id="PF25273">
    <property type="entry name" value="DUF7869"/>
    <property type="match status" value="1"/>
</dbReference>
<dbReference type="AlphaFoldDB" id="A0A812LZE6"/>
<dbReference type="OrthoDB" id="428390at2759"/>
<reference evidence="3" key="1">
    <citation type="submission" date="2021-02" db="EMBL/GenBank/DDBJ databases">
        <authorList>
            <person name="Dougan E. K."/>
            <person name="Rhodes N."/>
            <person name="Thang M."/>
            <person name="Chan C."/>
        </authorList>
    </citation>
    <scope>NUCLEOTIDE SEQUENCE</scope>
</reference>
<feature type="domain" description="DUF7869" evidence="2">
    <location>
        <begin position="272"/>
        <end position="433"/>
    </location>
</feature>
<keyword evidence="4" id="KW-1185">Reference proteome</keyword>
<accession>A0A812LZE6</accession>
<dbReference type="EMBL" id="CAJNDS010001113">
    <property type="protein sequence ID" value="CAE7248192.1"/>
    <property type="molecule type" value="Genomic_DNA"/>
</dbReference>
<dbReference type="InterPro" id="IPR057191">
    <property type="entry name" value="DUF7869"/>
</dbReference>
<dbReference type="PANTHER" id="PTHR33153:SF3">
    <property type="entry name" value="TRAFFICKING PROTEIN PARTICLE COMPLEX SUBUNIT 11 DOMAIN-CONTAINING PROTEIN"/>
    <property type="match status" value="1"/>
</dbReference>
<name>A0A812LZE6_9DINO</name>
<evidence type="ECO:0000259" key="2">
    <source>
        <dbReference type="Pfam" id="PF25273"/>
    </source>
</evidence>
<feature type="region of interest" description="Disordered" evidence="1">
    <location>
        <begin position="662"/>
        <end position="687"/>
    </location>
</feature>
<gene>
    <name evidence="3" type="ORF">SNAT2548_LOCUS11983</name>
</gene>
<organism evidence="3 4">
    <name type="scientific">Symbiodinium natans</name>
    <dbReference type="NCBI Taxonomy" id="878477"/>
    <lineage>
        <taxon>Eukaryota</taxon>
        <taxon>Sar</taxon>
        <taxon>Alveolata</taxon>
        <taxon>Dinophyceae</taxon>
        <taxon>Suessiales</taxon>
        <taxon>Symbiodiniaceae</taxon>
        <taxon>Symbiodinium</taxon>
    </lineage>
</organism>
<protein>
    <recommendedName>
        <fullName evidence="2">DUF7869 domain-containing protein</fullName>
    </recommendedName>
</protein>
<dbReference type="PANTHER" id="PTHR33153">
    <property type="entry name" value="MYND-TYPE DOMAIN-CONTAINING PROTEIN"/>
    <property type="match status" value="1"/>
</dbReference>
<sequence>MLLGLGPLRTDERGGLKYHILDIQVCRAAFASLHLMGQAPRLRNLVKAVMEGRTQAPTDPRYLKREKSQTSVKSGEVYSYLETLYQSVAERLPEDDAAELECGEEGSDDSEAEQSNILLQADCEASVTVGHDAKRYLPPGSIFDEYKQYIALGNAQCSFKCFLNVWQTHFAGLLGFRGKRQHATCPTCTKHKLLLSCMPNAAARSRQRLLYDRHLADQYRDRQVYWKVRAESRMPDTQTLSIVMDSIDQSKFAWPRGRIFRSKQFDGFHRPRLHITACIAHGKAALVYVAHSDVSHSGSTTVDMLAHMFTKLRESGVALHDMNVHLQLDNTASTNKNATVLAFAASCVQMQLCRSLTISFLRDIDAFFSEMTTYIRKRLHWADSFDTFRRVLQDFLNLGTRKHEKLREAIVLDRVRNWKEYFEFLDFQMKGHTGFQERLRKTKKYVSMILKYADMLASPDFGMPLATKELREWVTATRKEVPELSVKHCAFFPRHPSVHLAQPLVASGSENDAPGDSVKEAEGLEVPAAQVVVCERKSQAVSRKRKLQEDATAKQAESEASFKSSTVMFLMKQQDFNLAEASKIADVAWRKKQLQDATRSKPGPATAGPKRRSPLLDAAEDGSDHEVTGRWDCKFLIAYYVFTVEWTNLMCEINPPPLFNDKEANKALDVPDGEEFSGPSAARGSRD</sequence>
<feature type="region of interest" description="Disordered" evidence="1">
    <location>
        <begin position="594"/>
        <end position="625"/>
    </location>
</feature>
<evidence type="ECO:0000313" key="3">
    <source>
        <dbReference type="EMBL" id="CAE7248192.1"/>
    </source>
</evidence>
<evidence type="ECO:0000256" key="1">
    <source>
        <dbReference type="SAM" id="MobiDB-lite"/>
    </source>
</evidence>
<proteinExistence type="predicted"/>